<accession>A0ABD5MSL2</accession>
<evidence type="ECO:0000313" key="1">
    <source>
        <dbReference type="EMBL" id="MFB9825580.1"/>
    </source>
</evidence>
<organism evidence="1 2">
    <name type="scientific">Halobaculum roseum</name>
    <dbReference type="NCBI Taxonomy" id="2175149"/>
    <lineage>
        <taxon>Archaea</taxon>
        <taxon>Methanobacteriati</taxon>
        <taxon>Methanobacteriota</taxon>
        <taxon>Stenosarchaea group</taxon>
        <taxon>Halobacteria</taxon>
        <taxon>Halobacteriales</taxon>
        <taxon>Haloferacaceae</taxon>
        <taxon>Halobaculum</taxon>
    </lineage>
</organism>
<dbReference type="EMBL" id="JBHMAJ010000010">
    <property type="protein sequence ID" value="MFB9825580.1"/>
    <property type="molecule type" value="Genomic_DNA"/>
</dbReference>
<gene>
    <name evidence="1" type="ORF">ACFFOL_15525</name>
</gene>
<comment type="caution">
    <text evidence="1">The sequence shown here is derived from an EMBL/GenBank/DDBJ whole genome shotgun (WGS) entry which is preliminary data.</text>
</comment>
<keyword evidence="2" id="KW-1185">Reference proteome</keyword>
<name>A0ABD5MSL2_9EURY</name>
<proteinExistence type="predicted"/>
<evidence type="ECO:0000313" key="2">
    <source>
        <dbReference type="Proteomes" id="UP001589595"/>
    </source>
</evidence>
<dbReference type="AlphaFoldDB" id="A0ABD5MSL2"/>
<sequence>MPLTGSDCLGYPWRVTGVETVRGVDGSVERSVHQLGRGRDAVRFRLVDDTGAVAV</sequence>
<dbReference type="RefSeq" id="WP_222921427.1">
    <property type="nucleotide sequence ID" value="NZ_CP082286.1"/>
</dbReference>
<dbReference type="GeneID" id="67211557"/>
<dbReference type="Proteomes" id="UP001589595">
    <property type="component" value="Unassembled WGS sequence"/>
</dbReference>
<reference evidence="1" key="1">
    <citation type="submission" date="2024-09" db="EMBL/GenBank/DDBJ databases">
        <authorList>
            <person name="Sun Q."/>
        </authorList>
    </citation>
    <scope>NUCLEOTIDE SEQUENCE [LARGE SCALE GENOMIC DNA]</scope>
    <source>
        <strain evidence="1">JCM 31273</strain>
    </source>
</reference>
<protein>
    <submittedName>
        <fullName evidence="1">Uncharacterized protein</fullName>
    </submittedName>
</protein>